<evidence type="ECO:0000313" key="1">
    <source>
        <dbReference type="EMBL" id="KAK9288521.1"/>
    </source>
</evidence>
<dbReference type="Proteomes" id="UP001415857">
    <property type="component" value="Unassembled WGS sequence"/>
</dbReference>
<proteinExistence type="predicted"/>
<dbReference type="AlphaFoldDB" id="A0AAP0X3G6"/>
<gene>
    <name evidence="1" type="ORF">L1049_016980</name>
</gene>
<comment type="caution">
    <text evidence="1">The sequence shown here is derived from an EMBL/GenBank/DDBJ whole genome shotgun (WGS) entry which is preliminary data.</text>
</comment>
<organism evidence="1 2">
    <name type="scientific">Liquidambar formosana</name>
    <name type="common">Formosan gum</name>
    <dbReference type="NCBI Taxonomy" id="63359"/>
    <lineage>
        <taxon>Eukaryota</taxon>
        <taxon>Viridiplantae</taxon>
        <taxon>Streptophyta</taxon>
        <taxon>Embryophyta</taxon>
        <taxon>Tracheophyta</taxon>
        <taxon>Spermatophyta</taxon>
        <taxon>Magnoliopsida</taxon>
        <taxon>eudicotyledons</taxon>
        <taxon>Gunneridae</taxon>
        <taxon>Pentapetalae</taxon>
        <taxon>Saxifragales</taxon>
        <taxon>Altingiaceae</taxon>
        <taxon>Liquidambar</taxon>
    </lineage>
</organism>
<evidence type="ECO:0000313" key="2">
    <source>
        <dbReference type="Proteomes" id="UP001415857"/>
    </source>
</evidence>
<protein>
    <submittedName>
        <fullName evidence="1">Uncharacterized protein</fullName>
    </submittedName>
</protein>
<dbReference type="EMBL" id="JBBPBK010000003">
    <property type="protein sequence ID" value="KAK9288521.1"/>
    <property type="molecule type" value="Genomic_DNA"/>
</dbReference>
<name>A0AAP0X3G6_LIQFO</name>
<keyword evidence="2" id="KW-1185">Reference proteome</keyword>
<sequence length="53" mass="5859">MDKKLKKAKKEKQGSEHFQFPALALFEAPAIQPSSCSGAALVDQVHTDREECN</sequence>
<reference evidence="1 2" key="1">
    <citation type="journal article" date="2024" name="Plant J.">
        <title>Genome sequences and population genomics reveal climatic adaptation and genomic divergence between two closely related sweetgum species.</title>
        <authorList>
            <person name="Xu W.Q."/>
            <person name="Ren C.Q."/>
            <person name="Zhang X.Y."/>
            <person name="Comes H.P."/>
            <person name="Liu X.H."/>
            <person name="Li Y.G."/>
            <person name="Kettle C.J."/>
            <person name="Jalonen R."/>
            <person name="Gaisberger H."/>
            <person name="Ma Y.Z."/>
            <person name="Qiu Y.X."/>
        </authorList>
    </citation>
    <scope>NUCLEOTIDE SEQUENCE [LARGE SCALE GENOMIC DNA]</scope>
    <source>
        <strain evidence="1">Hangzhou</strain>
    </source>
</reference>
<accession>A0AAP0X3G6</accession>